<keyword evidence="1" id="KW-0472">Membrane</keyword>
<protein>
    <submittedName>
        <fullName evidence="2">Uncharacterized protein</fullName>
    </submittedName>
</protein>
<evidence type="ECO:0000256" key="1">
    <source>
        <dbReference type="SAM" id="Phobius"/>
    </source>
</evidence>
<reference evidence="2 3" key="1">
    <citation type="submission" date="2024-01" db="EMBL/GenBank/DDBJ databases">
        <title>A draft genome for a cacao thread blight-causing isolate of Paramarasmius palmivorus.</title>
        <authorList>
            <person name="Baruah I.K."/>
            <person name="Bukari Y."/>
            <person name="Amoako-Attah I."/>
            <person name="Meinhardt L.W."/>
            <person name="Bailey B.A."/>
            <person name="Cohen S.P."/>
        </authorList>
    </citation>
    <scope>NUCLEOTIDE SEQUENCE [LARGE SCALE GENOMIC DNA]</scope>
    <source>
        <strain evidence="2 3">GH-12</strain>
    </source>
</reference>
<evidence type="ECO:0000313" key="2">
    <source>
        <dbReference type="EMBL" id="KAK7046039.1"/>
    </source>
</evidence>
<proteinExistence type="predicted"/>
<gene>
    <name evidence="2" type="ORF">VNI00_007034</name>
</gene>
<feature type="transmembrane region" description="Helical" evidence="1">
    <location>
        <begin position="80"/>
        <end position="103"/>
    </location>
</feature>
<evidence type="ECO:0000313" key="3">
    <source>
        <dbReference type="Proteomes" id="UP001383192"/>
    </source>
</evidence>
<keyword evidence="1" id="KW-0812">Transmembrane</keyword>
<feature type="transmembrane region" description="Helical" evidence="1">
    <location>
        <begin position="202"/>
        <end position="222"/>
    </location>
</feature>
<comment type="caution">
    <text evidence="2">The sequence shown here is derived from an EMBL/GenBank/DDBJ whole genome shotgun (WGS) entry which is preliminary data.</text>
</comment>
<dbReference type="AlphaFoldDB" id="A0AAW0D538"/>
<accession>A0AAW0D538</accession>
<feature type="transmembrane region" description="Helical" evidence="1">
    <location>
        <begin position="123"/>
        <end position="148"/>
    </location>
</feature>
<name>A0AAW0D538_9AGAR</name>
<dbReference type="Proteomes" id="UP001383192">
    <property type="component" value="Unassembled WGS sequence"/>
</dbReference>
<keyword evidence="3" id="KW-1185">Reference proteome</keyword>
<feature type="transmembrane region" description="Helical" evidence="1">
    <location>
        <begin position="49"/>
        <end position="68"/>
    </location>
</feature>
<sequence>MLAVAETALIVGQLFQINSLILQAANESATQDVAGSSPTGGIDLKACNIILYIGLQLIDLTAFIILLYRCYVIYNRNWKVIVGPALFIIADVGVYIAALPTFFELSWGSVQSVTSTRNRKMTTFSNVVTVLNTVTNGLLTALIAGRIWTIKRRMRQLIGRGAPTIQQKYNTVIAMTLESGLIIPVSLIVFDVFTQVDNQLAAGLVGSCLPQLIALAPLLILVRGGLGLTTKGSHITLQAGTTGHDVEQASPPMTVSVTVSRIRSVASSEAQINGDVTLDGEYMKSKE</sequence>
<organism evidence="2 3">
    <name type="scientific">Paramarasmius palmivorus</name>
    <dbReference type="NCBI Taxonomy" id="297713"/>
    <lineage>
        <taxon>Eukaryota</taxon>
        <taxon>Fungi</taxon>
        <taxon>Dikarya</taxon>
        <taxon>Basidiomycota</taxon>
        <taxon>Agaricomycotina</taxon>
        <taxon>Agaricomycetes</taxon>
        <taxon>Agaricomycetidae</taxon>
        <taxon>Agaricales</taxon>
        <taxon>Marasmiineae</taxon>
        <taxon>Marasmiaceae</taxon>
        <taxon>Paramarasmius</taxon>
    </lineage>
</organism>
<keyword evidence="1" id="KW-1133">Transmembrane helix</keyword>
<dbReference type="EMBL" id="JAYKXP010000022">
    <property type="protein sequence ID" value="KAK7046039.1"/>
    <property type="molecule type" value="Genomic_DNA"/>
</dbReference>
<feature type="transmembrane region" description="Helical" evidence="1">
    <location>
        <begin position="169"/>
        <end position="190"/>
    </location>
</feature>